<dbReference type="InterPro" id="IPR032675">
    <property type="entry name" value="LRR_dom_sf"/>
</dbReference>
<feature type="compositionally biased region" description="Gly residues" evidence="1">
    <location>
        <begin position="214"/>
        <end position="227"/>
    </location>
</feature>
<dbReference type="EMBL" id="FN647885">
    <property type="protein sequence ID" value="CBN78457.1"/>
    <property type="molecule type" value="Genomic_DNA"/>
</dbReference>
<sequence length="1609" mass="164426">MSVKDAIMSLIDGRIRHEWQRYQAERTPNVGGIHWQKAGLRTGESQDHLRRLLGKAGSKFEGDFDALNLRIEDLQESIKRIREYLVRSVRAFRVNKFGEETQELRLRLRGGGGELRLPPPCGYSLADCVCGASSSPPPPVHAGSLGDAIEAARKAAAAATAAAALEDDEEGEQEEEEEEEEEEGSSRKRGFDVAAGAAAGGDPKRRRGEREGGGDGGRGAGQRGGGAPAASANSDDVPVDEIKSQTGKNALGLARRRAALEEETKTGARGVGGKRSSDGGGVVSRGRAASREPAEDPEHAHDDDDDDGGGGRRGVDGCGGGGGAHGDDDAWANGGDGEEGGEDEEEDEEDWQDALLGMQPHERAEAFEGREMFAEALRWHRQDLEAARACVVSGDEEEERGSVLDLARALRNTGRCLGKLGNSGYAESKKCLTEARELVGHGGPYPSPPEEQDLVLELGNLMYSRYVLCDEQGVRFLADEALEAALEYYRESRELCVDVVADSVDAGFAKTSNGGVSESAAAAAAAAAAATASGCLLRAEYNVGMSLFEQEKRRDAEGHLSAAVKIFRRLFAAGGGAQAGSTFHPAAGGGEGEGAAASVGAAAAAAAASTLDAWKAAARKQEGLSGLGGVYASSLYLLGECLASSCVPSSALEDDSRQGREKIAAETLRASAEAFLYTGDHSRALPPLLMLVEVLRRRLAGGAGRHHGEEDERKGGEPDGRGRAHAPEGRTNSPQQQQQGHAAGEVAGASPSSPAPFRRVGPVPTSAFAQRRRRARVARGGGGGGRKVLGKFPGDRSATSSAVTTVSSSRQTSGTAVGAAGAQAPRGVGEGVVATGGGGFGGSAGGEGWVAGDGGGSFAGLRAAAAAQDESTAVSAAAEGRARGDEVGGRDTALSKYLEKCHHLQEKPNPLACARLAQAEHRGLDTAPAAAAAAAAAAVDPACDGDNTHRHRSPPAPHQALDLGACRLTDRELRVLLHVLSRGRGGVGPDAAVAAASSGGGGDAPMPSPRLGALVLNGNPGIGAGALRELCGGGGGGSGRGMNASRNGSGGSLFSSLLRLELSACRLTAADLEGFSSNGAGPPSFDQTAAATVCLRALVLRDNPLTRLRERGPVDGGNEDEDAWIEPARKGTVALQHLIARAPSLEVLDVSGCSQIPDGPVRRLYSPQVSDLLASALSAGLEARVVAGKLAAATGAGRVADGSGGDGGNDERSESDGRAQVSTLRMGNNRFSRESWGDVLEVLSSNPPRELDLSFASVLPGRSAATADGVVTTATAAAVALPPVRGGNDDSPGAVTPPPRPAPPAQTLGELLAATVLPADAPGVETLNLTGSTGLLLLDDRRRQQRREVDGGGGVEDSSAPLACPSSSGMEAFLLLLRDTLMSPLCETTHLLLSGVRGPPPPPPARNNVDCNSAAPGGAPPSPPPAAVFGPRDAKSLCEAASACASLRCLDLAGCDLSGPVGAAAAAAAVSCLISNHDEDEVGLGMAGGRLRRLSLRACALGAAGLAVVVRALVAEPGGGSGPGTRRKGRSLPKLLDLSDNRPLAGAAVGTARPEQDGGLGEADLTELAGLVRVLEREFMVSVAVTRDQRRAFGRYASPMGSSCITPPS</sequence>
<evidence type="ECO:0000256" key="1">
    <source>
        <dbReference type="SAM" id="MobiDB-lite"/>
    </source>
</evidence>
<feature type="region of interest" description="Disordered" evidence="1">
    <location>
        <begin position="1282"/>
        <end position="1302"/>
    </location>
</feature>
<feature type="compositionally biased region" description="Acidic residues" evidence="1">
    <location>
        <begin position="165"/>
        <end position="183"/>
    </location>
</feature>
<dbReference type="InterPro" id="IPR011990">
    <property type="entry name" value="TPR-like_helical_dom_sf"/>
</dbReference>
<dbReference type="Proteomes" id="UP000002630">
    <property type="component" value="Linkage Group LG33"/>
</dbReference>
<feature type="compositionally biased region" description="Polar residues" evidence="1">
    <location>
        <begin position="730"/>
        <end position="740"/>
    </location>
</feature>
<dbReference type="OrthoDB" id="10466926at2759"/>
<dbReference type="InParanoid" id="D8LDQ0"/>
<name>D8LDQ0_ECTSI</name>
<feature type="region of interest" description="Disordered" evidence="1">
    <location>
        <begin position="1397"/>
        <end position="1426"/>
    </location>
</feature>
<proteinExistence type="predicted"/>
<feature type="compositionally biased region" description="Gly residues" evidence="1">
    <location>
        <begin position="269"/>
        <end position="283"/>
    </location>
</feature>
<gene>
    <name evidence="2" type="ORF">Esi_0121_0054</name>
</gene>
<protein>
    <submittedName>
        <fullName evidence="2">Uncharacterized protein</fullName>
    </submittedName>
</protein>
<feature type="compositionally biased region" description="Basic and acidic residues" evidence="1">
    <location>
        <begin position="289"/>
        <end position="302"/>
    </location>
</feature>
<dbReference type="Gene3D" id="3.80.10.10">
    <property type="entry name" value="Ribonuclease Inhibitor"/>
    <property type="match status" value="2"/>
</dbReference>
<organism evidence="2 3">
    <name type="scientific">Ectocarpus siliculosus</name>
    <name type="common">Brown alga</name>
    <name type="synonym">Conferva siliculosa</name>
    <dbReference type="NCBI Taxonomy" id="2880"/>
    <lineage>
        <taxon>Eukaryota</taxon>
        <taxon>Sar</taxon>
        <taxon>Stramenopiles</taxon>
        <taxon>Ochrophyta</taxon>
        <taxon>PX clade</taxon>
        <taxon>Phaeophyceae</taxon>
        <taxon>Ectocarpales</taxon>
        <taxon>Ectocarpaceae</taxon>
        <taxon>Ectocarpus</taxon>
    </lineage>
</organism>
<dbReference type="EMBL" id="FN649758">
    <property type="protein sequence ID" value="CBN78457.1"/>
    <property type="molecule type" value="Genomic_DNA"/>
</dbReference>
<feature type="region of interest" description="Disordered" evidence="1">
    <location>
        <begin position="701"/>
        <end position="824"/>
    </location>
</feature>
<feature type="compositionally biased region" description="Acidic residues" evidence="1">
    <location>
        <begin position="336"/>
        <end position="351"/>
    </location>
</feature>
<accession>D8LDQ0</accession>
<evidence type="ECO:0000313" key="3">
    <source>
        <dbReference type="Proteomes" id="UP000002630"/>
    </source>
</evidence>
<dbReference type="Gene3D" id="1.25.40.10">
    <property type="entry name" value="Tetratricopeptide repeat domain"/>
    <property type="match status" value="1"/>
</dbReference>
<evidence type="ECO:0000313" key="2">
    <source>
        <dbReference type="EMBL" id="CBN78457.1"/>
    </source>
</evidence>
<feature type="region of interest" description="Disordered" evidence="1">
    <location>
        <begin position="157"/>
        <end position="351"/>
    </location>
</feature>
<reference evidence="2 3" key="1">
    <citation type="journal article" date="2010" name="Nature">
        <title>The Ectocarpus genome and the independent evolution of multicellularity in brown algae.</title>
        <authorList>
            <person name="Cock J.M."/>
            <person name="Sterck L."/>
            <person name="Rouze P."/>
            <person name="Scornet D."/>
            <person name="Allen A.E."/>
            <person name="Amoutzias G."/>
            <person name="Anthouard V."/>
            <person name="Artiguenave F."/>
            <person name="Aury J.M."/>
            <person name="Badger J.H."/>
            <person name="Beszteri B."/>
            <person name="Billiau K."/>
            <person name="Bonnet E."/>
            <person name="Bothwell J.H."/>
            <person name="Bowler C."/>
            <person name="Boyen C."/>
            <person name="Brownlee C."/>
            <person name="Carrano C.J."/>
            <person name="Charrier B."/>
            <person name="Cho G.Y."/>
            <person name="Coelho S.M."/>
            <person name="Collen J."/>
            <person name="Corre E."/>
            <person name="Da Silva C."/>
            <person name="Delage L."/>
            <person name="Delaroque N."/>
            <person name="Dittami S.M."/>
            <person name="Doulbeau S."/>
            <person name="Elias M."/>
            <person name="Farnham G."/>
            <person name="Gachon C.M."/>
            <person name="Gschloessl B."/>
            <person name="Heesch S."/>
            <person name="Jabbari K."/>
            <person name="Jubin C."/>
            <person name="Kawai H."/>
            <person name="Kimura K."/>
            <person name="Kloareg B."/>
            <person name="Kupper F.C."/>
            <person name="Lang D."/>
            <person name="Le Bail A."/>
            <person name="Leblanc C."/>
            <person name="Lerouge P."/>
            <person name="Lohr M."/>
            <person name="Lopez P.J."/>
            <person name="Martens C."/>
            <person name="Maumus F."/>
            <person name="Michel G."/>
            <person name="Miranda-Saavedra D."/>
            <person name="Morales J."/>
            <person name="Moreau H."/>
            <person name="Motomura T."/>
            <person name="Nagasato C."/>
            <person name="Napoli C.A."/>
            <person name="Nelson D.R."/>
            <person name="Nyvall-Collen P."/>
            <person name="Peters A.F."/>
            <person name="Pommier C."/>
            <person name="Potin P."/>
            <person name="Poulain J."/>
            <person name="Quesneville H."/>
            <person name="Read B."/>
            <person name="Rensing S.A."/>
            <person name="Ritter A."/>
            <person name="Rousvoal S."/>
            <person name="Samanta M."/>
            <person name="Samson G."/>
            <person name="Schroeder D.C."/>
            <person name="Segurens B."/>
            <person name="Strittmatter M."/>
            <person name="Tonon T."/>
            <person name="Tregear J.W."/>
            <person name="Valentin K."/>
            <person name="von Dassow P."/>
            <person name="Yamagishi T."/>
            <person name="Van de Peer Y."/>
            <person name="Wincker P."/>
        </authorList>
    </citation>
    <scope>NUCLEOTIDE SEQUENCE [LARGE SCALE GENOMIC DNA]</scope>
    <source>
        <strain evidence="3">Ec32 / CCAP1310/4</strain>
    </source>
</reference>
<feature type="compositionally biased region" description="Basic and acidic residues" evidence="1">
    <location>
        <begin position="706"/>
        <end position="728"/>
    </location>
</feature>
<feature type="region of interest" description="Disordered" evidence="1">
    <location>
        <begin position="1340"/>
        <end position="1362"/>
    </location>
</feature>
<feature type="compositionally biased region" description="Basic and acidic residues" evidence="1">
    <location>
        <begin position="1340"/>
        <end position="1350"/>
    </location>
</feature>
<keyword evidence="3" id="KW-1185">Reference proteome</keyword>
<feature type="region of interest" description="Disordered" evidence="1">
    <location>
        <begin position="1196"/>
        <end position="1220"/>
    </location>
</feature>
<feature type="compositionally biased region" description="Low complexity" evidence="1">
    <location>
        <begin position="796"/>
        <end position="813"/>
    </location>
</feature>
<dbReference type="SUPFAM" id="SSF52047">
    <property type="entry name" value="RNI-like"/>
    <property type="match status" value="1"/>
</dbReference>